<sequence>MDRNKYIAIVVKVFFSILVIAFFYWAFANQMFSRIFEDSDKFLTLLQQHIVIILISGGLAILIAVPIGIILTRPRFRKAEWLVVNIANLGQTIPSLAVLALAMGFLGIGMKAAIVALFVYSLLPILQNTIAGLDSVDENAKDAAKGMGLTSLQILFKIELPNAAYSIMAGVRTALVINVGTAALAYLIGGGGLGVWIFTGIQLFDNTYLMSGAVPVTLLAIFIDYLLRGLQYVLDPKGLRMARQVLKS</sequence>
<proteinExistence type="inferred from homology"/>
<dbReference type="CDD" id="cd06261">
    <property type="entry name" value="TM_PBP2"/>
    <property type="match status" value="1"/>
</dbReference>
<dbReference type="InterPro" id="IPR035906">
    <property type="entry name" value="MetI-like_sf"/>
</dbReference>
<feature type="transmembrane region" description="Helical" evidence="6">
    <location>
        <begin position="207"/>
        <end position="227"/>
    </location>
</feature>
<dbReference type="Gene3D" id="1.10.3720.10">
    <property type="entry name" value="MetI-like"/>
    <property type="match status" value="1"/>
</dbReference>
<reference evidence="9" key="1">
    <citation type="journal article" date="2019" name="Int. J. Syst. Evol. Microbiol.">
        <title>The Global Catalogue of Microorganisms (GCM) 10K type strain sequencing project: providing services to taxonomists for standard genome sequencing and annotation.</title>
        <authorList>
            <consortium name="The Broad Institute Genomics Platform"/>
            <consortium name="The Broad Institute Genome Sequencing Center for Infectious Disease"/>
            <person name="Wu L."/>
            <person name="Ma J."/>
        </authorList>
    </citation>
    <scope>NUCLEOTIDE SEQUENCE [LARGE SCALE GENOMIC DNA]</scope>
    <source>
        <strain evidence="9">R28</strain>
    </source>
</reference>
<evidence type="ECO:0000313" key="9">
    <source>
        <dbReference type="Proteomes" id="UP001597383"/>
    </source>
</evidence>
<feature type="transmembrane region" description="Helical" evidence="6">
    <location>
        <begin position="92"/>
        <end position="120"/>
    </location>
</feature>
<feature type="transmembrane region" description="Helical" evidence="6">
    <location>
        <begin position="6"/>
        <end position="28"/>
    </location>
</feature>
<name>A0ABW4VZ12_9BACI</name>
<evidence type="ECO:0000256" key="6">
    <source>
        <dbReference type="RuleBase" id="RU363032"/>
    </source>
</evidence>
<evidence type="ECO:0000256" key="5">
    <source>
        <dbReference type="ARBA" id="ARBA00023136"/>
    </source>
</evidence>
<feature type="domain" description="ABC transmembrane type-1" evidence="7">
    <location>
        <begin position="46"/>
        <end position="227"/>
    </location>
</feature>
<dbReference type="Proteomes" id="UP001597383">
    <property type="component" value="Unassembled WGS sequence"/>
</dbReference>
<organism evidence="8 9">
    <name type="scientific">Ornithinibacillus salinisoli</name>
    <dbReference type="NCBI Taxonomy" id="1848459"/>
    <lineage>
        <taxon>Bacteria</taxon>
        <taxon>Bacillati</taxon>
        <taxon>Bacillota</taxon>
        <taxon>Bacilli</taxon>
        <taxon>Bacillales</taxon>
        <taxon>Bacillaceae</taxon>
        <taxon>Ornithinibacillus</taxon>
    </lineage>
</organism>
<evidence type="ECO:0000256" key="2">
    <source>
        <dbReference type="ARBA" id="ARBA00022448"/>
    </source>
</evidence>
<dbReference type="InterPro" id="IPR000515">
    <property type="entry name" value="MetI-like"/>
</dbReference>
<dbReference type="EMBL" id="JBHUHQ010000016">
    <property type="protein sequence ID" value="MFD2044837.1"/>
    <property type="molecule type" value="Genomic_DNA"/>
</dbReference>
<comment type="similarity">
    <text evidence="6">Belongs to the binding-protein-dependent transport system permease family.</text>
</comment>
<comment type="caution">
    <text evidence="8">The sequence shown here is derived from an EMBL/GenBank/DDBJ whole genome shotgun (WGS) entry which is preliminary data.</text>
</comment>
<evidence type="ECO:0000256" key="3">
    <source>
        <dbReference type="ARBA" id="ARBA00022692"/>
    </source>
</evidence>
<dbReference type="SUPFAM" id="SSF161098">
    <property type="entry name" value="MetI-like"/>
    <property type="match status" value="1"/>
</dbReference>
<dbReference type="PANTHER" id="PTHR30177">
    <property type="entry name" value="GLYCINE BETAINE/L-PROLINE TRANSPORT SYSTEM PERMEASE PROTEIN PROW"/>
    <property type="match status" value="1"/>
</dbReference>
<dbReference type="InterPro" id="IPR051204">
    <property type="entry name" value="ABC_transp_perm/SBD"/>
</dbReference>
<dbReference type="RefSeq" id="WP_377557431.1">
    <property type="nucleotide sequence ID" value="NZ_JBHUHQ010000016.1"/>
</dbReference>
<keyword evidence="9" id="KW-1185">Reference proteome</keyword>
<gene>
    <name evidence="8" type="ORF">ACFSJF_11205</name>
</gene>
<evidence type="ECO:0000259" key="7">
    <source>
        <dbReference type="PROSITE" id="PS50928"/>
    </source>
</evidence>
<evidence type="ECO:0000313" key="8">
    <source>
        <dbReference type="EMBL" id="MFD2044837.1"/>
    </source>
</evidence>
<protein>
    <submittedName>
        <fullName evidence="8">ABC transporter permease</fullName>
    </submittedName>
</protein>
<feature type="transmembrane region" description="Helical" evidence="6">
    <location>
        <begin position="175"/>
        <end position="201"/>
    </location>
</feature>
<keyword evidence="3 6" id="KW-0812">Transmembrane</keyword>
<keyword evidence="4 6" id="KW-1133">Transmembrane helix</keyword>
<evidence type="ECO:0000256" key="1">
    <source>
        <dbReference type="ARBA" id="ARBA00004141"/>
    </source>
</evidence>
<keyword evidence="2 6" id="KW-0813">Transport</keyword>
<comment type="subcellular location">
    <subcellularLocation>
        <location evidence="6">Cell membrane</location>
        <topology evidence="6">Multi-pass membrane protein</topology>
    </subcellularLocation>
    <subcellularLocation>
        <location evidence="1">Membrane</location>
        <topology evidence="1">Multi-pass membrane protein</topology>
    </subcellularLocation>
</comment>
<feature type="transmembrane region" description="Helical" evidence="6">
    <location>
        <begin position="49"/>
        <end position="72"/>
    </location>
</feature>
<dbReference type="PANTHER" id="PTHR30177:SF4">
    <property type="entry name" value="OSMOPROTECTANT IMPORT PERMEASE PROTEIN OSMW"/>
    <property type="match status" value="1"/>
</dbReference>
<dbReference type="PROSITE" id="PS50928">
    <property type="entry name" value="ABC_TM1"/>
    <property type="match status" value="1"/>
</dbReference>
<accession>A0ABW4VZ12</accession>
<evidence type="ECO:0000256" key="4">
    <source>
        <dbReference type="ARBA" id="ARBA00022989"/>
    </source>
</evidence>
<keyword evidence="5 6" id="KW-0472">Membrane</keyword>
<dbReference type="Pfam" id="PF00528">
    <property type="entry name" value="BPD_transp_1"/>
    <property type="match status" value="1"/>
</dbReference>